<name>A0ABQ8TLP4_PERAM</name>
<keyword evidence="2" id="KW-1185">Reference proteome</keyword>
<evidence type="ECO:0000313" key="2">
    <source>
        <dbReference type="Proteomes" id="UP001148838"/>
    </source>
</evidence>
<proteinExistence type="predicted"/>
<comment type="caution">
    <text evidence="1">The sequence shown here is derived from an EMBL/GenBank/DDBJ whole genome shotgun (WGS) entry which is preliminary data.</text>
</comment>
<evidence type="ECO:0008006" key="3">
    <source>
        <dbReference type="Google" id="ProtNLM"/>
    </source>
</evidence>
<organism evidence="1 2">
    <name type="scientific">Periplaneta americana</name>
    <name type="common">American cockroach</name>
    <name type="synonym">Blatta americana</name>
    <dbReference type="NCBI Taxonomy" id="6978"/>
    <lineage>
        <taxon>Eukaryota</taxon>
        <taxon>Metazoa</taxon>
        <taxon>Ecdysozoa</taxon>
        <taxon>Arthropoda</taxon>
        <taxon>Hexapoda</taxon>
        <taxon>Insecta</taxon>
        <taxon>Pterygota</taxon>
        <taxon>Neoptera</taxon>
        <taxon>Polyneoptera</taxon>
        <taxon>Dictyoptera</taxon>
        <taxon>Blattodea</taxon>
        <taxon>Blattoidea</taxon>
        <taxon>Blattidae</taxon>
        <taxon>Blattinae</taxon>
        <taxon>Periplaneta</taxon>
    </lineage>
</organism>
<reference evidence="1 2" key="1">
    <citation type="journal article" date="2022" name="Allergy">
        <title>Genome assembly and annotation of Periplaneta americana reveal a comprehensive cockroach allergen profile.</title>
        <authorList>
            <person name="Wang L."/>
            <person name="Xiong Q."/>
            <person name="Saelim N."/>
            <person name="Wang L."/>
            <person name="Nong W."/>
            <person name="Wan A.T."/>
            <person name="Shi M."/>
            <person name="Liu X."/>
            <person name="Cao Q."/>
            <person name="Hui J.H.L."/>
            <person name="Sookrung N."/>
            <person name="Leung T.F."/>
            <person name="Tungtrongchitr A."/>
            <person name="Tsui S.K.W."/>
        </authorList>
    </citation>
    <scope>NUCLEOTIDE SEQUENCE [LARGE SCALE GENOMIC DNA]</scope>
    <source>
        <strain evidence="1">PWHHKU_190912</strain>
    </source>
</reference>
<protein>
    <recommendedName>
        <fullName evidence="3">Transposase</fullName>
    </recommendedName>
</protein>
<gene>
    <name evidence="1" type="ORF">ANN_09220</name>
</gene>
<evidence type="ECO:0000313" key="1">
    <source>
        <dbReference type="EMBL" id="KAJ4447218.1"/>
    </source>
</evidence>
<sequence>MCSWVRQFKEGRESCDNESKKPRPRTSQFDNMIARMEKLVLEGRRFTWSKQTPKEAFAAAMASWRRLYEKYLRLKGDYVEK</sequence>
<accession>A0ABQ8TLP4</accession>
<dbReference type="Proteomes" id="UP001148838">
    <property type="component" value="Unassembled WGS sequence"/>
</dbReference>
<dbReference type="EMBL" id="JAJSOF020000005">
    <property type="protein sequence ID" value="KAJ4447218.1"/>
    <property type="molecule type" value="Genomic_DNA"/>
</dbReference>